<reference evidence="1 2" key="1">
    <citation type="journal article" date="2008" name="Biol. Direct">
        <title>Complete genome sequence of the extremely acidophilic methanotroph isolate V4, Methylacidiphilum infernorum, a representative of the bacterial phylum Verrucomicrobia.</title>
        <authorList>
            <person name="Hou S."/>
            <person name="Makarova K.S."/>
            <person name="Saw J.H."/>
            <person name="Senin P."/>
            <person name="Ly B.V."/>
            <person name="Zhou Z."/>
            <person name="Ren Y."/>
            <person name="Wang J."/>
            <person name="Galperin M.Y."/>
            <person name="Omelchenko M.V."/>
            <person name="Wolf Y.I."/>
            <person name="Yutin N."/>
            <person name="Koonin E.V."/>
            <person name="Stott M.B."/>
            <person name="Mountain B.W."/>
            <person name="Crowe M.A."/>
            <person name="Smirnova A.V."/>
            <person name="Dunfield P.F."/>
            <person name="Feng L."/>
            <person name="Wang L."/>
            <person name="Alam M."/>
        </authorList>
    </citation>
    <scope>NUCLEOTIDE SEQUENCE [LARGE SCALE GENOMIC DNA]</scope>
    <source>
        <strain evidence="2">Isolate V4</strain>
    </source>
</reference>
<evidence type="ECO:0000313" key="2">
    <source>
        <dbReference type="Proteomes" id="UP000009149"/>
    </source>
</evidence>
<sequence length="31" mass="3504">MSLPLLGVSSPELYSWNLTKNIQLGKKIFLL</sequence>
<accession>B3DYM3</accession>
<proteinExistence type="predicted"/>
<evidence type="ECO:0000313" key="1">
    <source>
        <dbReference type="EMBL" id="ACD84071.1"/>
    </source>
</evidence>
<dbReference type="HOGENOM" id="CLU_3397397_0_0_0"/>
<dbReference type="Proteomes" id="UP000009149">
    <property type="component" value="Chromosome"/>
</dbReference>
<dbReference type="KEGG" id="min:Minf_2017"/>
<organism evidence="1 2">
    <name type="scientific">Methylacidiphilum infernorum (isolate V4)</name>
    <name type="common">Methylokorus infernorum (strain V4)</name>
    <dbReference type="NCBI Taxonomy" id="481448"/>
    <lineage>
        <taxon>Bacteria</taxon>
        <taxon>Pseudomonadati</taxon>
        <taxon>Verrucomicrobiota</taxon>
        <taxon>Methylacidiphilae</taxon>
        <taxon>Methylacidiphilales</taxon>
        <taxon>Methylacidiphilaceae</taxon>
        <taxon>Methylacidiphilum (ex Ratnadevi et al. 2023)</taxon>
    </lineage>
</organism>
<protein>
    <submittedName>
        <fullName evidence="1">Uncharacterized protein</fullName>
    </submittedName>
</protein>
<dbReference type="AlphaFoldDB" id="B3DYM3"/>
<dbReference type="EMBL" id="CP000975">
    <property type="protein sequence ID" value="ACD84071.1"/>
    <property type="molecule type" value="Genomic_DNA"/>
</dbReference>
<gene>
    <name evidence="1" type="ordered locus">Minf_2017</name>
</gene>
<name>B3DYM3_METI4</name>